<name>A0ACC2QAP3_9NEOP</name>
<accession>A0ACC2QAP3</accession>
<gene>
    <name evidence="1" type="ORF">PYW08_008149</name>
</gene>
<proteinExistence type="predicted"/>
<evidence type="ECO:0000313" key="2">
    <source>
        <dbReference type="Proteomes" id="UP001231649"/>
    </source>
</evidence>
<organism evidence="1 2">
    <name type="scientific">Mythimna loreyi</name>
    <dbReference type="NCBI Taxonomy" id="667449"/>
    <lineage>
        <taxon>Eukaryota</taxon>
        <taxon>Metazoa</taxon>
        <taxon>Ecdysozoa</taxon>
        <taxon>Arthropoda</taxon>
        <taxon>Hexapoda</taxon>
        <taxon>Insecta</taxon>
        <taxon>Pterygota</taxon>
        <taxon>Neoptera</taxon>
        <taxon>Endopterygota</taxon>
        <taxon>Lepidoptera</taxon>
        <taxon>Glossata</taxon>
        <taxon>Ditrysia</taxon>
        <taxon>Noctuoidea</taxon>
        <taxon>Noctuidae</taxon>
        <taxon>Noctuinae</taxon>
        <taxon>Hadenini</taxon>
        <taxon>Mythimna</taxon>
    </lineage>
</organism>
<protein>
    <submittedName>
        <fullName evidence="1">Uncharacterized protein</fullName>
    </submittedName>
</protein>
<dbReference type="EMBL" id="CM056797">
    <property type="protein sequence ID" value="KAJ8712845.1"/>
    <property type="molecule type" value="Genomic_DNA"/>
</dbReference>
<evidence type="ECO:0000313" key="1">
    <source>
        <dbReference type="EMBL" id="KAJ8712845.1"/>
    </source>
</evidence>
<dbReference type="Proteomes" id="UP001231649">
    <property type="component" value="Chromosome 21"/>
</dbReference>
<keyword evidence="2" id="KW-1185">Reference proteome</keyword>
<sequence length="172" mass="18815">MLRAVVLFGAILALTEGQTTQVSQCSGSSAGPLPINAYIAGCITPPCVLPQGQDAVINIVFRVPYVVHRMRTAAWAYLSIIPFPYDLQEKSETCNFLVNTYCPVVEGEVVMYTLRMPIEEFMPVGTQLPIEFRIMDDNNRAIMCIRAVVRVAPPVAAHQAQLAGNATMTVEV</sequence>
<comment type="caution">
    <text evidence="1">The sequence shown here is derived from an EMBL/GenBank/DDBJ whole genome shotgun (WGS) entry which is preliminary data.</text>
</comment>
<reference evidence="1" key="1">
    <citation type="submission" date="2023-03" db="EMBL/GenBank/DDBJ databases">
        <title>Chromosome-level genomes of two armyworms, Mythimna separata and Mythimna loreyi, provide insights into the biosynthesis and reception of sex pheromones.</title>
        <authorList>
            <person name="Zhao H."/>
        </authorList>
    </citation>
    <scope>NUCLEOTIDE SEQUENCE</scope>
    <source>
        <strain evidence="1">BeijingLab</strain>
    </source>
</reference>